<evidence type="ECO:0000256" key="2">
    <source>
        <dbReference type="ARBA" id="ARBA00022573"/>
    </source>
</evidence>
<dbReference type="PANTHER" id="PTHR36925:SF1">
    <property type="entry name" value="COBALT-PRECORRIN-6A REDUCTASE"/>
    <property type="match status" value="1"/>
</dbReference>
<dbReference type="GO" id="GO:0009236">
    <property type="term" value="P:cobalamin biosynthetic process"/>
    <property type="evidence" value="ECO:0007669"/>
    <property type="project" value="UniProtKB-UniPathway"/>
</dbReference>
<dbReference type="Pfam" id="PF02571">
    <property type="entry name" value="CbiJ"/>
    <property type="match status" value="1"/>
</dbReference>
<dbReference type="AlphaFoldDB" id="A0A0M6Y5J1"/>
<protein>
    <submittedName>
        <fullName evidence="4">Precorrin-6A reductase</fullName>
        <ecNumber evidence="4">1.3.1.54</ecNumber>
    </submittedName>
</protein>
<dbReference type="STRING" id="187304.B0E33_04400"/>
<evidence type="ECO:0000256" key="3">
    <source>
        <dbReference type="ARBA" id="ARBA00023002"/>
    </source>
</evidence>
<dbReference type="Proteomes" id="UP000048926">
    <property type="component" value="Unassembled WGS sequence"/>
</dbReference>
<keyword evidence="3 4" id="KW-0560">Oxidoreductase</keyword>
<dbReference type="PROSITE" id="PS51014">
    <property type="entry name" value="COBK_CBIJ"/>
    <property type="match status" value="1"/>
</dbReference>
<dbReference type="EC" id="1.3.1.54" evidence="4"/>
<dbReference type="RefSeq" id="WP_055658377.1">
    <property type="nucleotide sequence ID" value="NZ_CXST01000002.1"/>
</dbReference>
<name>A0A0M6Y5J1_9HYPH</name>
<proteinExistence type="predicted"/>
<keyword evidence="5" id="KW-1185">Reference proteome</keyword>
<evidence type="ECO:0000313" key="5">
    <source>
        <dbReference type="Proteomes" id="UP000048926"/>
    </source>
</evidence>
<evidence type="ECO:0000256" key="1">
    <source>
        <dbReference type="ARBA" id="ARBA00004953"/>
    </source>
</evidence>
<dbReference type="NCBIfam" id="TIGR00715">
    <property type="entry name" value="precor6x_red"/>
    <property type="match status" value="1"/>
</dbReference>
<dbReference type="NCBIfam" id="NF005968">
    <property type="entry name" value="PRK08057.1-2"/>
    <property type="match status" value="1"/>
</dbReference>
<sequence length="253" mass="27374">MTAKADHILLLAGTSEARQLAGTLAETFPESRLSASFAGAVRDLPDLGVPTRVGGFGGTKGLLAFMRHEGITVIVDATHPFAAQMSRNAAEAAKMLKVPLVRLERPCWHPGEADAWTNVLSMDDAAEALPDGARAFLAIGRKEIERFTHRNDIFGLVRMIEPPKTRLPSAWELILSRPPASADDEVSLFLEKNITHVVTKNSGGSRSYAKIEAARVLKLPVIMIARPELPEAETAPTNSALVDRLRQILARGS</sequence>
<accession>A0A0M6Y5J1</accession>
<gene>
    <name evidence="4" type="primary">cobK</name>
    <name evidence="4" type="ORF">LAL4801_03806</name>
</gene>
<organism evidence="4 5">
    <name type="scientific">Roseibium aggregatum</name>
    <dbReference type="NCBI Taxonomy" id="187304"/>
    <lineage>
        <taxon>Bacteria</taxon>
        <taxon>Pseudomonadati</taxon>
        <taxon>Pseudomonadota</taxon>
        <taxon>Alphaproteobacteria</taxon>
        <taxon>Hyphomicrobiales</taxon>
        <taxon>Stappiaceae</taxon>
        <taxon>Roseibium</taxon>
    </lineage>
</organism>
<evidence type="ECO:0000313" key="4">
    <source>
        <dbReference type="EMBL" id="CTQ45356.1"/>
    </source>
</evidence>
<dbReference type="PANTHER" id="PTHR36925">
    <property type="entry name" value="COBALT-PRECORRIN-6A REDUCTASE"/>
    <property type="match status" value="1"/>
</dbReference>
<dbReference type="UniPathway" id="UPA00148"/>
<comment type="pathway">
    <text evidence="1">Cofactor biosynthesis; adenosylcobalamin biosynthesis.</text>
</comment>
<dbReference type="OrthoDB" id="5183775at2"/>
<reference evidence="5" key="1">
    <citation type="submission" date="2015-07" db="EMBL/GenBank/DDBJ databases">
        <authorList>
            <person name="Rodrigo-Torres Lidia"/>
            <person name="Arahal R.David."/>
        </authorList>
    </citation>
    <scope>NUCLEOTIDE SEQUENCE [LARGE SCALE GENOMIC DNA]</scope>
    <source>
        <strain evidence="5">CECT 4801</strain>
    </source>
</reference>
<dbReference type="GO" id="GO:0016994">
    <property type="term" value="F:precorrin-6A reductase activity"/>
    <property type="evidence" value="ECO:0007669"/>
    <property type="project" value="UniProtKB-EC"/>
</dbReference>
<dbReference type="EMBL" id="CXST01000002">
    <property type="protein sequence ID" value="CTQ45356.1"/>
    <property type="molecule type" value="Genomic_DNA"/>
</dbReference>
<keyword evidence="2" id="KW-0169">Cobalamin biosynthesis</keyword>
<dbReference type="InterPro" id="IPR003723">
    <property type="entry name" value="Precorrin-6x_reduct"/>
</dbReference>